<evidence type="ECO:0000259" key="2">
    <source>
        <dbReference type="Pfam" id="PF13193"/>
    </source>
</evidence>
<dbReference type="PANTHER" id="PTHR24096">
    <property type="entry name" value="LONG-CHAIN-FATTY-ACID--COA LIGASE"/>
    <property type="match status" value="1"/>
</dbReference>
<sequence length="512" mass="55901">MHPANHAKTHPDRAAYIMAGTGETVTYRQLDDRSNQGAQLFRSLGLATGDVIAILMDNSPRFFEIAWAAQRSGLYYACISSKLTPGEIDYIMTDCAAKLLVTSAGIGPVIDELPAMLPGVKLYMVGDARAPYESFEAARDMMPATPVADEAAGRDMLYSSGTTGRPKGIKPPLTGGPIDEPGGVANLAAGLFGFKSDSVYISPAPLYHAAPLRWCMAVHQLGGTVIVMEKFDPEVMLSLIETYKVDVGQFVPTHFVRMLKLPQEVRDRYDVSSMRSAVHAAAPCPVPVKEQMLAWWGPVIHEYYAGSEGNGFCYVGPQDWLTHKGTVGRAILGEAKIVGEEGEELPPRSEGTVYFAGGAPLTYHNAPDKIAENTNKQGWTTLGDVGWLDEEGFLYLTDRKSFMIISGGVNIYPQELENLLITHPKVADAAVVGAPHEEMGEQVAAVIQPMNWDEAGDALKDELMAFCRANLSHVKSPRILDFMQELPRHPTGKLYKRLIRDAYWGKEGSKIV</sequence>
<protein>
    <submittedName>
        <fullName evidence="3">Acyl-CoA synthetase</fullName>
    </submittedName>
</protein>
<dbReference type="InterPro" id="IPR025110">
    <property type="entry name" value="AMP-bd_C"/>
</dbReference>
<comment type="caution">
    <text evidence="3">The sequence shown here is derived from an EMBL/GenBank/DDBJ whole genome shotgun (WGS) entry which is preliminary data.</text>
</comment>
<organism evidence="3 4">
    <name type="scientific">Phenylobacterium glaciei</name>
    <dbReference type="NCBI Taxonomy" id="2803784"/>
    <lineage>
        <taxon>Bacteria</taxon>
        <taxon>Pseudomonadati</taxon>
        <taxon>Pseudomonadota</taxon>
        <taxon>Alphaproteobacteria</taxon>
        <taxon>Caulobacterales</taxon>
        <taxon>Caulobacteraceae</taxon>
        <taxon>Phenylobacterium</taxon>
    </lineage>
</organism>
<dbReference type="AlphaFoldDB" id="A0A941D3G9"/>
<dbReference type="RefSeq" id="WP_215341620.1">
    <property type="nucleotide sequence ID" value="NZ_JAGSGD010000001.1"/>
</dbReference>
<reference evidence="3" key="1">
    <citation type="submission" date="2021-04" db="EMBL/GenBank/DDBJ databases">
        <title>Draft genome assembly of strain Phenylobacterium sp. 20VBR1 using MiniION and Illumina platforms.</title>
        <authorList>
            <person name="Thomas F.A."/>
            <person name="Krishnan K.P."/>
            <person name="Sinha R.K."/>
        </authorList>
    </citation>
    <scope>NUCLEOTIDE SEQUENCE</scope>
    <source>
        <strain evidence="3">20VBR1</strain>
    </source>
</reference>
<evidence type="ECO:0000313" key="4">
    <source>
        <dbReference type="Proteomes" id="UP000622580"/>
    </source>
</evidence>
<feature type="domain" description="AMP-dependent synthetase/ligase" evidence="1">
    <location>
        <begin position="5"/>
        <end position="357"/>
    </location>
</feature>
<gene>
    <name evidence="3" type="ORF">JKL49_16025</name>
</gene>
<dbReference type="InterPro" id="IPR042099">
    <property type="entry name" value="ANL_N_sf"/>
</dbReference>
<dbReference type="Proteomes" id="UP000622580">
    <property type="component" value="Unassembled WGS sequence"/>
</dbReference>
<proteinExistence type="predicted"/>
<dbReference type="EMBL" id="JAGSGD010000001">
    <property type="protein sequence ID" value="MBR7620904.1"/>
    <property type="molecule type" value="Genomic_DNA"/>
</dbReference>
<dbReference type="Gene3D" id="3.40.50.12780">
    <property type="entry name" value="N-terminal domain of ligase-like"/>
    <property type="match status" value="1"/>
</dbReference>
<evidence type="ECO:0000259" key="1">
    <source>
        <dbReference type="Pfam" id="PF00501"/>
    </source>
</evidence>
<dbReference type="InterPro" id="IPR020845">
    <property type="entry name" value="AMP-binding_CS"/>
</dbReference>
<dbReference type="InterPro" id="IPR045851">
    <property type="entry name" value="AMP-bd_C_sf"/>
</dbReference>
<accession>A0A941D3G9</accession>
<dbReference type="PANTHER" id="PTHR24096:SF323">
    <property type="entry name" value="BLR3536 PROTEIN"/>
    <property type="match status" value="1"/>
</dbReference>
<dbReference type="Gene3D" id="3.30.300.30">
    <property type="match status" value="1"/>
</dbReference>
<dbReference type="SUPFAM" id="SSF56801">
    <property type="entry name" value="Acetyl-CoA synthetase-like"/>
    <property type="match status" value="1"/>
</dbReference>
<dbReference type="PROSITE" id="PS00455">
    <property type="entry name" value="AMP_BINDING"/>
    <property type="match status" value="1"/>
</dbReference>
<dbReference type="InterPro" id="IPR000873">
    <property type="entry name" value="AMP-dep_synth/lig_dom"/>
</dbReference>
<dbReference type="Pfam" id="PF13193">
    <property type="entry name" value="AMP-binding_C"/>
    <property type="match status" value="1"/>
</dbReference>
<dbReference type="Pfam" id="PF00501">
    <property type="entry name" value="AMP-binding"/>
    <property type="match status" value="1"/>
</dbReference>
<evidence type="ECO:0000313" key="3">
    <source>
        <dbReference type="EMBL" id="MBR7620904.1"/>
    </source>
</evidence>
<keyword evidence="4" id="KW-1185">Reference proteome</keyword>
<name>A0A941D3G9_9CAUL</name>
<feature type="domain" description="AMP-binding enzyme C-terminal" evidence="2">
    <location>
        <begin position="415"/>
        <end position="493"/>
    </location>
</feature>
<dbReference type="GO" id="GO:0016405">
    <property type="term" value="F:CoA-ligase activity"/>
    <property type="evidence" value="ECO:0007669"/>
    <property type="project" value="TreeGrafter"/>
</dbReference>